<evidence type="ECO:0000313" key="3">
    <source>
        <dbReference type="Proteomes" id="UP000032141"/>
    </source>
</evidence>
<reference evidence="2 3" key="1">
    <citation type="journal article" date="2014" name="Genome Biol.">
        <title>Transcriptome and methylome profiling reveals relics of genome dominance in the mesopolyploid Brassica oleracea.</title>
        <authorList>
            <person name="Parkin I.A."/>
            <person name="Koh C."/>
            <person name="Tang H."/>
            <person name="Robinson S.J."/>
            <person name="Kagale S."/>
            <person name="Clarke W.E."/>
            <person name="Town C.D."/>
            <person name="Nixon J."/>
            <person name="Krishnakumar V."/>
            <person name="Bidwell S.L."/>
            <person name="Denoeud F."/>
            <person name="Belcram H."/>
            <person name="Links M.G."/>
            <person name="Just J."/>
            <person name="Clarke C."/>
            <person name="Bender T."/>
            <person name="Huebert T."/>
            <person name="Mason A.S."/>
            <person name="Pires J.C."/>
            <person name="Barker G."/>
            <person name="Moore J."/>
            <person name="Walley P.G."/>
            <person name="Manoli S."/>
            <person name="Batley J."/>
            <person name="Edwards D."/>
            <person name="Nelson M.N."/>
            <person name="Wang X."/>
            <person name="Paterson A.H."/>
            <person name="King G."/>
            <person name="Bancroft I."/>
            <person name="Chalhoub B."/>
            <person name="Sharpe A.G."/>
        </authorList>
    </citation>
    <scope>NUCLEOTIDE SEQUENCE</scope>
    <source>
        <strain evidence="2 3">cv. TO1000</strain>
    </source>
</reference>
<dbReference type="EnsemblPlants" id="Bo3g132810.1">
    <property type="protein sequence ID" value="Bo3g132810.1"/>
    <property type="gene ID" value="Bo3g132810"/>
</dbReference>
<proteinExistence type="predicted"/>
<sequence>MLERWLVMYVQTVRKLWQSERYNDNLCFLQVKAFENTCYALHLEFQPKVKTANEIFNLIISRRERSFMIWLRYCGTLLVPFVLFFRYSSSIKAVWNFDMLKAMKHMRLIAGSDEGEVFAHEE</sequence>
<protein>
    <submittedName>
        <fullName evidence="2">Uncharacterized protein</fullName>
    </submittedName>
</protein>
<organism evidence="2 3">
    <name type="scientific">Brassica oleracea var. oleracea</name>
    <dbReference type="NCBI Taxonomy" id="109376"/>
    <lineage>
        <taxon>Eukaryota</taxon>
        <taxon>Viridiplantae</taxon>
        <taxon>Streptophyta</taxon>
        <taxon>Embryophyta</taxon>
        <taxon>Tracheophyta</taxon>
        <taxon>Spermatophyta</taxon>
        <taxon>Magnoliopsida</taxon>
        <taxon>eudicotyledons</taxon>
        <taxon>Gunneridae</taxon>
        <taxon>Pentapetalae</taxon>
        <taxon>rosids</taxon>
        <taxon>malvids</taxon>
        <taxon>Brassicales</taxon>
        <taxon>Brassicaceae</taxon>
        <taxon>Brassiceae</taxon>
        <taxon>Brassica</taxon>
    </lineage>
</organism>
<keyword evidence="3" id="KW-1185">Reference proteome</keyword>
<dbReference type="AlphaFoldDB" id="A0A0D3BHL4"/>
<keyword evidence="1" id="KW-0812">Transmembrane</keyword>
<dbReference type="Proteomes" id="UP000032141">
    <property type="component" value="Chromosome C3"/>
</dbReference>
<name>A0A0D3BHL4_BRAOL</name>
<evidence type="ECO:0000256" key="1">
    <source>
        <dbReference type="SAM" id="Phobius"/>
    </source>
</evidence>
<accession>A0A0D3BHL4</accession>
<dbReference type="Gramene" id="Bo3g132810.1">
    <property type="protein sequence ID" value="Bo3g132810.1"/>
    <property type="gene ID" value="Bo3g132810"/>
</dbReference>
<dbReference type="HOGENOM" id="CLU_2029927_0_0_1"/>
<dbReference type="STRING" id="109376.A0A0D3BHL4"/>
<keyword evidence="1" id="KW-0472">Membrane</keyword>
<feature type="transmembrane region" description="Helical" evidence="1">
    <location>
        <begin position="69"/>
        <end position="87"/>
    </location>
</feature>
<reference evidence="2" key="2">
    <citation type="submission" date="2015-03" db="UniProtKB">
        <authorList>
            <consortium name="EnsemblPlants"/>
        </authorList>
    </citation>
    <scope>IDENTIFICATION</scope>
</reference>
<evidence type="ECO:0000313" key="2">
    <source>
        <dbReference type="EnsemblPlants" id="Bo3g132810.1"/>
    </source>
</evidence>
<keyword evidence="1" id="KW-1133">Transmembrane helix</keyword>